<comment type="similarity">
    <text evidence="1">Belongs to the bacterial/plant glucose-1-phosphate adenylyltransferase family.</text>
</comment>
<dbReference type="Pfam" id="PF00483">
    <property type="entry name" value="NTP_transferase"/>
    <property type="match status" value="1"/>
</dbReference>
<evidence type="ECO:0000313" key="5">
    <source>
        <dbReference type="EMBL" id="UUX33934.1"/>
    </source>
</evidence>
<feature type="domain" description="Nucleotidyl transferase" evidence="3">
    <location>
        <begin position="16"/>
        <end position="154"/>
    </location>
</feature>
<dbReference type="InterPro" id="IPR011831">
    <property type="entry name" value="ADP-Glc_PPase"/>
</dbReference>
<evidence type="ECO:0000256" key="1">
    <source>
        <dbReference type="ARBA" id="ARBA00010443"/>
    </source>
</evidence>
<organism evidence="5 6">
    <name type="scientific">Fundicoccus culcitae</name>
    <dbReference type="NCBI Taxonomy" id="2969821"/>
    <lineage>
        <taxon>Bacteria</taxon>
        <taxon>Bacillati</taxon>
        <taxon>Bacillota</taxon>
        <taxon>Bacilli</taxon>
        <taxon>Lactobacillales</taxon>
        <taxon>Aerococcaceae</taxon>
        <taxon>Fundicoccus</taxon>
    </lineage>
</organism>
<gene>
    <name evidence="5" type="primary">glgD</name>
    <name evidence="5" type="ORF">NRE15_13775</name>
</gene>
<dbReference type="GO" id="GO:0008878">
    <property type="term" value="F:glucose-1-phosphate adenylyltransferase activity"/>
    <property type="evidence" value="ECO:0007669"/>
    <property type="project" value="UniProtKB-EC"/>
</dbReference>
<dbReference type="CDD" id="cd04651">
    <property type="entry name" value="LbH_G1P_AT_C"/>
    <property type="match status" value="1"/>
</dbReference>
<dbReference type="InterPro" id="IPR005835">
    <property type="entry name" value="NTP_transferase_dom"/>
</dbReference>
<name>A0ABY5P5G8_9LACT</name>
<feature type="domain" description="Glucose-1-phosphate adenylyltransferase/Bifunctional protein GlmU-like C-terminal hexapeptide" evidence="4">
    <location>
        <begin position="292"/>
        <end position="363"/>
    </location>
</feature>
<dbReference type="InterPro" id="IPR011832">
    <property type="entry name" value="GlgDAde_trans"/>
</dbReference>
<dbReference type="Proteomes" id="UP001315967">
    <property type="component" value="Chromosome"/>
</dbReference>
<sequence>MVKNKLCAIINLTEDATRLKPLTNNRPIAALPFASRYRIIDFVLSNIAHAGIDSAALFIAESGRSIYDHIRSGDAWNLDSQVGGGIFTFSQQNWKSRHHLEQDAEDYYFNHRIYMKRSRAEYVFVTGSKILANIDIKAVRRQHVGSQADITLIYKPILKEMIDGNHPKERVLSFDTDGYLTQLHEVTNYPDDERINASLSMYLISVEKMNEIIDRAIADGQYMELDELIQHYVLDYKTNTYEYTGYAANISSIEQYYRANMDMLDRSKFTAVFHSSLPILTKTKNGSPTYYDKESNVKNAILATDCLIGGEVVNSIINRKVRIAKQSKIRDSIILQGTKIGEGAEIEYAIIDKDCVIEPGAKVIGTPDNLIVIPKNTHVEA</sequence>
<evidence type="ECO:0000313" key="6">
    <source>
        <dbReference type="Proteomes" id="UP001315967"/>
    </source>
</evidence>
<dbReference type="InterPro" id="IPR011004">
    <property type="entry name" value="Trimer_LpxA-like_sf"/>
</dbReference>
<dbReference type="EC" id="2.7.7.27" evidence="5"/>
<dbReference type="Pfam" id="PF24894">
    <property type="entry name" value="Hexapep_GlmU"/>
    <property type="match status" value="1"/>
</dbReference>
<keyword evidence="5" id="KW-0548">Nucleotidyltransferase</keyword>
<dbReference type="PANTHER" id="PTHR43523">
    <property type="entry name" value="GLUCOSE-1-PHOSPHATE ADENYLYLTRANSFERASE-RELATED"/>
    <property type="match status" value="1"/>
</dbReference>
<protein>
    <submittedName>
        <fullName evidence="5">Glucose-1-phosphate adenylyltransferase subunit GlgD</fullName>
        <ecNumber evidence="5">2.7.7.27</ecNumber>
    </submittedName>
</protein>
<dbReference type="NCBIfam" id="TIGR02092">
    <property type="entry name" value="glgD"/>
    <property type="match status" value="1"/>
</dbReference>
<accession>A0ABY5P5G8</accession>
<evidence type="ECO:0000259" key="3">
    <source>
        <dbReference type="Pfam" id="PF00483"/>
    </source>
</evidence>
<dbReference type="InterPro" id="IPR029044">
    <property type="entry name" value="Nucleotide-diphossugar_trans"/>
</dbReference>
<dbReference type="SUPFAM" id="SSF53448">
    <property type="entry name" value="Nucleotide-diphospho-sugar transferases"/>
    <property type="match status" value="1"/>
</dbReference>
<dbReference type="EMBL" id="CP102453">
    <property type="protein sequence ID" value="UUX33934.1"/>
    <property type="molecule type" value="Genomic_DNA"/>
</dbReference>
<reference evidence="5 6" key="1">
    <citation type="submission" date="2022-08" db="EMBL/GenBank/DDBJ databases">
        <title>Aerococcaceae sp. nov isolated from spoiled eye mask.</title>
        <authorList>
            <person name="Zhou G."/>
            <person name="Xie X.-B."/>
            <person name="Shi Q.-S."/>
            <person name="Wang Y.-S."/>
            <person name="Wen X."/>
            <person name="Peng H."/>
            <person name="Yang X.-J."/>
            <person name="Tao H.-B."/>
            <person name="Huang X.-M."/>
        </authorList>
    </citation>
    <scope>NUCLEOTIDE SEQUENCE [LARGE SCALE GENOMIC DNA]</scope>
    <source>
        <strain evidence="6">DM20194951</strain>
    </source>
</reference>
<evidence type="ECO:0000259" key="4">
    <source>
        <dbReference type="Pfam" id="PF24894"/>
    </source>
</evidence>
<dbReference type="Gene3D" id="3.90.550.10">
    <property type="entry name" value="Spore Coat Polysaccharide Biosynthesis Protein SpsA, Chain A"/>
    <property type="match status" value="1"/>
</dbReference>
<dbReference type="Gene3D" id="2.160.10.10">
    <property type="entry name" value="Hexapeptide repeat proteins"/>
    <property type="match status" value="1"/>
</dbReference>
<keyword evidence="5" id="KW-0808">Transferase</keyword>
<keyword evidence="2" id="KW-0320">Glycogen biosynthesis</keyword>
<evidence type="ECO:0000256" key="2">
    <source>
        <dbReference type="ARBA" id="ARBA00023056"/>
    </source>
</evidence>
<dbReference type="InterPro" id="IPR056818">
    <property type="entry name" value="GlmU/GlgC-like_hexapep"/>
</dbReference>
<dbReference type="SUPFAM" id="SSF51161">
    <property type="entry name" value="Trimeric LpxA-like enzymes"/>
    <property type="match status" value="1"/>
</dbReference>
<proteinExistence type="inferred from homology"/>
<keyword evidence="6" id="KW-1185">Reference proteome</keyword>
<dbReference type="PANTHER" id="PTHR43523:SF6">
    <property type="entry name" value="GLYCOGEN BIOSYNTHESIS PROTEIN GLGD"/>
    <property type="match status" value="1"/>
</dbReference>
<dbReference type="RefSeq" id="WP_313793437.1">
    <property type="nucleotide sequence ID" value="NZ_CP102453.1"/>
</dbReference>